<name>A0AAV8X426_9CUCU</name>
<dbReference type="GO" id="GO:0003676">
    <property type="term" value="F:nucleic acid binding"/>
    <property type="evidence" value="ECO:0007669"/>
    <property type="project" value="InterPro"/>
</dbReference>
<dbReference type="Gene3D" id="3.30.420.10">
    <property type="entry name" value="Ribonuclease H-like superfamily/Ribonuclease H"/>
    <property type="match status" value="1"/>
</dbReference>
<proteinExistence type="predicted"/>
<feature type="domain" description="DUF4817" evidence="2">
    <location>
        <begin position="180"/>
        <end position="217"/>
    </location>
</feature>
<evidence type="ECO:0000313" key="3">
    <source>
        <dbReference type="EMBL" id="KAJ8933301.1"/>
    </source>
</evidence>
<comment type="caution">
    <text evidence="3">The sequence shown here is derived from an EMBL/GenBank/DDBJ whole genome shotgun (WGS) entry which is preliminary data.</text>
</comment>
<dbReference type="InterPro" id="IPR036397">
    <property type="entry name" value="RNaseH_sf"/>
</dbReference>
<dbReference type="InterPro" id="IPR032135">
    <property type="entry name" value="DUF4817"/>
</dbReference>
<keyword evidence="1" id="KW-0812">Transmembrane</keyword>
<dbReference type="EMBL" id="JAPWTK010001249">
    <property type="protein sequence ID" value="KAJ8933301.1"/>
    <property type="molecule type" value="Genomic_DNA"/>
</dbReference>
<dbReference type="Pfam" id="PF16087">
    <property type="entry name" value="DUF4817"/>
    <property type="match status" value="1"/>
</dbReference>
<evidence type="ECO:0000313" key="4">
    <source>
        <dbReference type="Proteomes" id="UP001162162"/>
    </source>
</evidence>
<dbReference type="PANTHER" id="PTHR47326">
    <property type="entry name" value="TRANSPOSABLE ELEMENT TC3 TRANSPOSASE-LIKE PROTEIN"/>
    <property type="match status" value="1"/>
</dbReference>
<keyword evidence="4" id="KW-1185">Reference proteome</keyword>
<keyword evidence="1" id="KW-0472">Membrane</keyword>
<organism evidence="3 4">
    <name type="scientific">Aromia moschata</name>
    <dbReference type="NCBI Taxonomy" id="1265417"/>
    <lineage>
        <taxon>Eukaryota</taxon>
        <taxon>Metazoa</taxon>
        <taxon>Ecdysozoa</taxon>
        <taxon>Arthropoda</taxon>
        <taxon>Hexapoda</taxon>
        <taxon>Insecta</taxon>
        <taxon>Pterygota</taxon>
        <taxon>Neoptera</taxon>
        <taxon>Endopterygota</taxon>
        <taxon>Coleoptera</taxon>
        <taxon>Polyphaga</taxon>
        <taxon>Cucujiformia</taxon>
        <taxon>Chrysomeloidea</taxon>
        <taxon>Cerambycidae</taxon>
        <taxon>Cerambycinae</taxon>
        <taxon>Callichromatini</taxon>
        <taxon>Aromia</taxon>
    </lineage>
</organism>
<sequence length="578" mass="67611">MTDEDRPLVHDIFYVNRIISKICGIGLLKNHMPLFQRVLYYLYVSLFYTTAAVFLICEFLIVGDTLADINKLVSLIGLLFTHVIGVMKFLILSCHHNRIQRIMNNLQDKKYLYDPVDAFQPYLLLKKGKQISGIISIMVCIRLKPLPRNNDVDMIGLCSLWGALKSSRALKMAAYRPDEIVDMLLILGENHNNSRAAARLYAERFPDRRHPDHRTIRLTGKARGGHMVRQRRRHEYDEIDARVVFALYTLVGVSAHISSLININRQVKDKRLEGNITCADFMQYYFYIPFTTETKEQCGYAFLFMDISLAIYAWFIAYALGHDGVFVALLNCLRTQLLILGGAFRTIRKRCFKKHNIHEDKLMCYQENHPELENEIYGELNRCIKHLHLLLKLVSKTSNYQTFKNIERRLRENGMLKLNRRNAGRLRQARTILVEEEILERIDEYPETSVRLLERYVKVSKSTINRVLTEQLIRPFHIQPVQELLPHDLAARIAAPISWPPRSPDLNTCDFFIWGDLKQKIYSVSIENEEQLWNRTQNAVQELQNEETLRRVHFNFLCRIDFCINENGGHFEHLIKSQ</sequence>
<feature type="transmembrane region" description="Helical" evidence="1">
    <location>
        <begin position="73"/>
        <end position="94"/>
    </location>
</feature>
<feature type="transmembrane region" description="Helical" evidence="1">
    <location>
        <begin position="300"/>
        <end position="320"/>
    </location>
</feature>
<evidence type="ECO:0000259" key="2">
    <source>
        <dbReference type="Pfam" id="PF16087"/>
    </source>
</evidence>
<reference evidence="3" key="1">
    <citation type="journal article" date="2023" name="Insect Mol. Biol.">
        <title>Genome sequencing provides insights into the evolution of gene families encoding plant cell wall-degrading enzymes in longhorned beetles.</title>
        <authorList>
            <person name="Shin N.R."/>
            <person name="Okamura Y."/>
            <person name="Kirsch R."/>
            <person name="Pauchet Y."/>
        </authorList>
    </citation>
    <scope>NUCLEOTIDE SEQUENCE</scope>
    <source>
        <strain evidence="3">AMC_N1</strain>
    </source>
</reference>
<gene>
    <name evidence="3" type="ORF">NQ318_012258</name>
</gene>
<dbReference type="Proteomes" id="UP001162162">
    <property type="component" value="Unassembled WGS sequence"/>
</dbReference>
<dbReference type="AlphaFoldDB" id="A0AAV8X426"/>
<feature type="transmembrane region" description="Helical" evidence="1">
    <location>
        <begin position="40"/>
        <end position="61"/>
    </location>
</feature>
<evidence type="ECO:0000256" key="1">
    <source>
        <dbReference type="SAM" id="Phobius"/>
    </source>
</evidence>
<dbReference type="PANTHER" id="PTHR47326:SF1">
    <property type="entry name" value="HTH PSQ-TYPE DOMAIN-CONTAINING PROTEIN"/>
    <property type="match status" value="1"/>
</dbReference>
<keyword evidence="1" id="KW-1133">Transmembrane helix</keyword>
<protein>
    <recommendedName>
        <fullName evidence="2">DUF4817 domain-containing protein</fullName>
    </recommendedName>
</protein>
<feature type="transmembrane region" description="Helical" evidence="1">
    <location>
        <begin position="326"/>
        <end position="344"/>
    </location>
</feature>
<accession>A0AAV8X426</accession>